<evidence type="ECO:0008006" key="3">
    <source>
        <dbReference type="Google" id="ProtNLM"/>
    </source>
</evidence>
<evidence type="ECO:0000313" key="1">
    <source>
        <dbReference type="EMBL" id="MFL0165247.1"/>
    </source>
</evidence>
<name>A0ABW8S366_9CLOT</name>
<reference evidence="1 2" key="1">
    <citation type="submission" date="2024-11" db="EMBL/GenBank/DDBJ databases">
        <authorList>
            <person name="Heng Y.C."/>
            <person name="Lim A.C.H."/>
            <person name="Lee J.K.Y."/>
            <person name="Kittelmann S."/>
        </authorList>
    </citation>
    <scope>NUCLEOTIDE SEQUENCE [LARGE SCALE GENOMIC DNA]</scope>
    <source>
        <strain evidence="1 2">WILCCON 0112</strain>
    </source>
</reference>
<dbReference type="RefSeq" id="WP_406760983.1">
    <property type="nucleotide sequence ID" value="NZ_JBJIAB010000009.1"/>
</dbReference>
<keyword evidence="2" id="KW-1185">Reference proteome</keyword>
<dbReference type="Proteomes" id="UP001623600">
    <property type="component" value="Unassembled WGS sequence"/>
</dbReference>
<accession>A0ABW8S366</accession>
<sequence>MITEFKSKEQLAEERSKKTEEELKAFFSDKDYGRICRVFNDEAKGNDRLVISNSVIKAKFKLRKIYVKLNELYEDRKRTKKMLELNLTADRRQYYEDYSEVLNEYIESLEKEIFHYGALLIHSYIPLLDKYFSDHEIIQIVSGSENNAKRIKHCCDRKENGQKSITDRFIIHHIEYRWKKGRCRDFMDCPEWEMPLFNCVSSYIWKAIDSNPKAKADMDNFFEESFGDAMIYTVLDSKGNIIGSEKVVQTLTQNELIKGYQGSFINELKKKSTFDEVTIYSVKRVDNSVYHVIGEDKCVIASIYKKVM</sequence>
<proteinExistence type="predicted"/>
<protein>
    <recommendedName>
        <fullName evidence="3">PAS domain-containing protein</fullName>
    </recommendedName>
</protein>
<dbReference type="EMBL" id="JBJIAB010000009">
    <property type="protein sequence ID" value="MFL0165247.1"/>
    <property type="molecule type" value="Genomic_DNA"/>
</dbReference>
<evidence type="ECO:0000313" key="2">
    <source>
        <dbReference type="Proteomes" id="UP001623600"/>
    </source>
</evidence>
<gene>
    <name evidence="1" type="ORF">ACJDTP_09230</name>
</gene>
<organism evidence="1 2">
    <name type="scientific">Candidatus Clostridium helianthi</name>
    <dbReference type="NCBI Taxonomy" id="3381660"/>
    <lineage>
        <taxon>Bacteria</taxon>
        <taxon>Bacillati</taxon>
        <taxon>Bacillota</taxon>
        <taxon>Clostridia</taxon>
        <taxon>Eubacteriales</taxon>
        <taxon>Clostridiaceae</taxon>
        <taxon>Clostridium</taxon>
    </lineage>
</organism>
<comment type="caution">
    <text evidence="1">The sequence shown here is derived from an EMBL/GenBank/DDBJ whole genome shotgun (WGS) entry which is preliminary data.</text>
</comment>